<evidence type="ECO:0000256" key="1">
    <source>
        <dbReference type="SAM" id="MobiDB-lite"/>
    </source>
</evidence>
<accession>A0AAW8E8C2</accession>
<protein>
    <recommendedName>
        <fullName evidence="4">DUF2894 domain-containing protein</fullName>
    </recommendedName>
</protein>
<evidence type="ECO:0008006" key="4">
    <source>
        <dbReference type="Google" id="ProtNLM"/>
    </source>
</evidence>
<sequence length="221" mass="24309">MSSGSRMDPAAVLDAWRAQGGHRRDPVRFRFIEALARRAAAHEGDARRILDERLAALLAAYREKIEEARCVDGASANSDANAKEATRPPRGPLAELVEHMARQAPLQDDDGAAADEAAPATPELKTLRYFRSTWSRLSADRRLTQSLAKVPENAGPLNSHHLVHRSLMLMHELSPEYLNRFMSYVDTLLWVDQLNASNGPAAAANAPRAEGQKKTTRSKPG</sequence>
<dbReference type="InterPro" id="IPR021549">
    <property type="entry name" value="DUF2894"/>
</dbReference>
<name>A0AAW8E8C2_VARPD</name>
<dbReference type="Pfam" id="PF11445">
    <property type="entry name" value="DUF2894"/>
    <property type="match status" value="1"/>
</dbReference>
<evidence type="ECO:0000313" key="3">
    <source>
        <dbReference type="Proteomes" id="UP001224845"/>
    </source>
</evidence>
<organism evidence="2 3">
    <name type="scientific">Variovorax paradoxus</name>
    <dbReference type="NCBI Taxonomy" id="34073"/>
    <lineage>
        <taxon>Bacteria</taxon>
        <taxon>Pseudomonadati</taxon>
        <taxon>Pseudomonadota</taxon>
        <taxon>Betaproteobacteria</taxon>
        <taxon>Burkholderiales</taxon>
        <taxon>Comamonadaceae</taxon>
        <taxon>Variovorax</taxon>
    </lineage>
</organism>
<proteinExistence type="predicted"/>
<comment type="caution">
    <text evidence="2">The sequence shown here is derived from an EMBL/GenBank/DDBJ whole genome shotgun (WGS) entry which is preliminary data.</text>
</comment>
<feature type="region of interest" description="Disordered" evidence="1">
    <location>
        <begin position="199"/>
        <end position="221"/>
    </location>
</feature>
<dbReference type="Proteomes" id="UP001224845">
    <property type="component" value="Unassembled WGS sequence"/>
</dbReference>
<reference evidence="2" key="1">
    <citation type="submission" date="2023-07" db="EMBL/GenBank/DDBJ databases">
        <title>Sorghum-associated microbial communities from plants grown in Nebraska, USA.</title>
        <authorList>
            <person name="Schachtman D."/>
        </authorList>
    </citation>
    <scope>NUCLEOTIDE SEQUENCE</scope>
    <source>
        <strain evidence="2">DS3315</strain>
    </source>
</reference>
<gene>
    <name evidence="2" type="ORF">J2W39_000724</name>
</gene>
<evidence type="ECO:0000313" key="2">
    <source>
        <dbReference type="EMBL" id="MDP9969496.1"/>
    </source>
</evidence>
<dbReference type="AlphaFoldDB" id="A0AAW8E8C2"/>
<feature type="compositionally biased region" description="Low complexity" evidence="1">
    <location>
        <begin position="199"/>
        <end position="209"/>
    </location>
</feature>
<dbReference type="EMBL" id="JAUSRV010000002">
    <property type="protein sequence ID" value="MDP9969496.1"/>
    <property type="molecule type" value="Genomic_DNA"/>
</dbReference>